<dbReference type="InterPro" id="IPR019872">
    <property type="entry name" value="Sec-tRNA_Se_transferase"/>
</dbReference>
<dbReference type="PANTHER" id="PTHR12944">
    <property type="entry name" value="SOLUBLE LIVER ANTIGEN/LIVER PANCREAS ANTIGEN"/>
    <property type="match status" value="1"/>
</dbReference>
<dbReference type="GO" id="GO:0098621">
    <property type="term" value="F:O-phosphoseryl-tRNA(Sec) selenium transferase activity"/>
    <property type="evidence" value="ECO:0007669"/>
    <property type="project" value="InterPro"/>
</dbReference>
<keyword evidence="4" id="KW-0648">Protein biosynthesis</keyword>
<keyword evidence="3" id="KW-0663">Pyridoxal phosphate</keyword>
<evidence type="ECO:0000256" key="2">
    <source>
        <dbReference type="ARBA" id="ARBA00022679"/>
    </source>
</evidence>
<proteinExistence type="predicted"/>
<feature type="non-terminal residue" evidence="6">
    <location>
        <position position="1"/>
    </location>
</feature>
<feature type="non-terminal residue" evidence="6">
    <location>
        <position position="86"/>
    </location>
</feature>
<gene>
    <name evidence="6" type="primary">ORF222951</name>
</gene>
<dbReference type="PANTHER" id="PTHR12944:SF2">
    <property type="entry name" value="O-PHOSPHOSERYL-TRNA(SEC) SELENIUM TRANSFERASE"/>
    <property type="match status" value="1"/>
</dbReference>
<keyword evidence="2" id="KW-0808">Transferase</keyword>
<organism evidence="6">
    <name type="scientific">Arion vulgaris</name>
    <dbReference type="NCBI Taxonomy" id="1028688"/>
    <lineage>
        <taxon>Eukaryota</taxon>
        <taxon>Metazoa</taxon>
        <taxon>Spiralia</taxon>
        <taxon>Lophotrochozoa</taxon>
        <taxon>Mollusca</taxon>
        <taxon>Gastropoda</taxon>
        <taxon>Heterobranchia</taxon>
        <taxon>Euthyneura</taxon>
        <taxon>Panpulmonata</taxon>
        <taxon>Eupulmonata</taxon>
        <taxon>Stylommatophora</taxon>
        <taxon>Helicina</taxon>
        <taxon>Arionoidea</taxon>
        <taxon>Arionidae</taxon>
        <taxon>Arion</taxon>
    </lineage>
</organism>
<accession>A0A0B7C3T8</accession>
<evidence type="ECO:0000256" key="3">
    <source>
        <dbReference type="ARBA" id="ARBA00022898"/>
    </source>
</evidence>
<protein>
    <submittedName>
        <fullName evidence="6">Uncharacterized protein</fullName>
    </submittedName>
</protein>
<dbReference type="Pfam" id="PF05889">
    <property type="entry name" value="SepSecS"/>
    <property type="match status" value="1"/>
</dbReference>
<evidence type="ECO:0000256" key="4">
    <source>
        <dbReference type="ARBA" id="ARBA00022917"/>
    </source>
</evidence>
<dbReference type="GO" id="GO:0001514">
    <property type="term" value="P:selenocysteine incorporation"/>
    <property type="evidence" value="ECO:0007669"/>
    <property type="project" value="TreeGrafter"/>
</dbReference>
<evidence type="ECO:0000256" key="5">
    <source>
        <dbReference type="ARBA" id="ARBA00023266"/>
    </source>
</evidence>
<dbReference type="EMBL" id="HACG01053263">
    <property type="protein sequence ID" value="CEL00134.1"/>
    <property type="molecule type" value="Transcribed_RNA"/>
</dbReference>
<dbReference type="GO" id="GO:0000049">
    <property type="term" value="F:tRNA binding"/>
    <property type="evidence" value="ECO:0007669"/>
    <property type="project" value="TreeGrafter"/>
</dbReference>
<dbReference type="InterPro" id="IPR015422">
    <property type="entry name" value="PyrdxlP-dep_Trfase_small"/>
</dbReference>
<name>A0A0B7C3T8_9EUPU</name>
<evidence type="ECO:0000313" key="6">
    <source>
        <dbReference type="EMBL" id="CEL00134.1"/>
    </source>
</evidence>
<evidence type="ECO:0000256" key="1">
    <source>
        <dbReference type="ARBA" id="ARBA00001933"/>
    </source>
</evidence>
<comment type="cofactor">
    <cofactor evidence="1">
        <name>pyridoxal 5'-phosphate</name>
        <dbReference type="ChEBI" id="CHEBI:597326"/>
    </cofactor>
</comment>
<sequence>RRYEQLKNTLKSQVADIFGEDVLDCNGISLAMTLNCIEPKYQSLIGSMLFERGVTGARVVPSTKEIKSTKVVGGNCLDNFYSHSKY</sequence>
<dbReference type="GO" id="GO:0001717">
    <property type="term" value="P:conversion of seryl-tRNAsec to selenocys-tRNAsec"/>
    <property type="evidence" value="ECO:0007669"/>
    <property type="project" value="InterPro"/>
</dbReference>
<dbReference type="Gene3D" id="3.90.1150.10">
    <property type="entry name" value="Aspartate Aminotransferase, domain 1"/>
    <property type="match status" value="1"/>
</dbReference>
<keyword evidence="5" id="KW-0711">Selenium</keyword>
<reference evidence="6" key="1">
    <citation type="submission" date="2014-12" db="EMBL/GenBank/DDBJ databases">
        <title>Insight into the proteome of Arion vulgaris.</title>
        <authorList>
            <person name="Aradska J."/>
            <person name="Bulat T."/>
            <person name="Smidak R."/>
            <person name="Sarate P."/>
            <person name="Gangsoo J."/>
            <person name="Sialana F."/>
            <person name="Bilban M."/>
            <person name="Lubec G."/>
        </authorList>
    </citation>
    <scope>NUCLEOTIDE SEQUENCE</scope>
    <source>
        <tissue evidence="6">Skin</tissue>
    </source>
</reference>
<dbReference type="InterPro" id="IPR008829">
    <property type="entry name" value="SepSecS/SepCysS"/>
</dbReference>
<dbReference type="AlphaFoldDB" id="A0A0B7C3T8"/>